<gene>
    <name evidence="2" type="ORF">B0T16DRAFT_389186</name>
</gene>
<name>A0AA39YBV6_9PEZI</name>
<evidence type="ECO:0000313" key="2">
    <source>
        <dbReference type="EMBL" id="KAK0649045.1"/>
    </source>
</evidence>
<comment type="caution">
    <text evidence="2">The sequence shown here is derived from an EMBL/GenBank/DDBJ whole genome shotgun (WGS) entry which is preliminary data.</text>
</comment>
<keyword evidence="1" id="KW-0732">Signal</keyword>
<keyword evidence="3" id="KW-1185">Reference proteome</keyword>
<evidence type="ECO:0008006" key="4">
    <source>
        <dbReference type="Google" id="ProtNLM"/>
    </source>
</evidence>
<organism evidence="2 3">
    <name type="scientific">Cercophora newfieldiana</name>
    <dbReference type="NCBI Taxonomy" id="92897"/>
    <lineage>
        <taxon>Eukaryota</taxon>
        <taxon>Fungi</taxon>
        <taxon>Dikarya</taxon>
        <taxon>Ascomycota</taxon>
        <taxon>Pezizomycotina</taxon>
        <taxon>Sordariomycetes</taxon>
        <taxon>Sordariomycetidae</taxon>
        <taxon>Sordariales</taxon>
        <taxon>Lasiosphaeriaceae</taxon>
        <taxon>Cercophora</taxon>
    </lineage>
</organism>
<evidence type="ECO:0000256" key="1">
    <source>
        <dbReference type="SAM" id="SignalP"/>
    </source>
</evidence>
<feature type="chain" id="PRO_5041258197" description="Secreted protein" evidence="1">
    <location>
        <begin position="32"/>
        <end position="107"/>
    </location>
</feature>
<evidence type="ECO:0000313" key="3">
    <source>
        <dbReference type="Proteomes" id="UP001174936"/>
    </source>
</evidence>
<reference evidence="2" key="1">
    <citation type="submission" date="2023-06" db="EMBL/GenBank/DDBJ databases">
        <title>Genome-scale phylogeny and comparative genomics of the fungal order Sordariales.</title>
        <authorList>
            <consortium name="Lawrence Berkeley National Laboratory"/>
            <person name="Hensen N."/>
            <person name="Bonometti L."/>
            <person name="Westerberg I."/>
            <person name="Brannstrom I.O."/>
            <person name="Guillou S."/>
            <person name="Cros-Aarteil S."/>
            <person name="Calhoun S."/>
            <person name="Haridas S."/>
            <person name="Kuo A."/>
            <person name="Mondo S."/>
            <person name="Pangilinan J."/>
            <person name="Riley R."/>
            <person name="Labutti K."/>
            <person name="Andreopoulos B."/>
            <person name="Lipzen A."/>
            <person name="Chen C."/>
            <person name="Yanf M."/>
            <person name="Daum C."/>
            <person name="Ng V."/>
            <person name="Clum A."/>
            <person name="Steindorff A."/>
            <person name="Ohm R."/>
            <person name="Martin F."/>
            <person name="Silar P."/>
            <person name="Natvig D."/>
            <person name="Lalanne C."/>
            <person name="Gautier V."/>
            <person name="Ament-Velasquez S.L."/>
            <person name="Kruys A."/>
            <person name="Hutchinson M.I."/>
            <person name="Powell A.J."/>
            <person name="Barry K."/>
            <person name="Miller A.N."/>
            <person name="Grigoriev I.V."/>
            <person name="Debuchy R."/>
            <person name="Gladieux P."/>
            <person name="Thoren M.H."/>
            <person name="Johannesson H."/>
        </authorList>
    </citation>
    <scope>NUCLEOTIDE SEQUENCE</scope>
    <source>
        <strain evidence="2">SMH2532-1</strain>
    </source>
</reference>
<protein>
    <recommendedName>
        <fullName evidence="4">Secreted protein</fullName>
    </recommendedName>
</protein>
<proteinExistence type="predicted"/>
<sequence length="107" mass="12212">MCTRKVWYHHRCGHHCFHLFLIGLPIRLFLSGRSVPAVSEFAALGFTSGRQETPPRIKSYADFSFSQRITHLLDPCEKVPCRGVSDDTIVTNKYTCVIVGCLFYGRF</sequence>
<accession>A0AA39YBV6</accession>
<feature type="signal peptide" evidence="1">
    <location>
        <begin position="1"/>
        <end position="31"/>
    </location>
</feature>
<dbReference type="EMBL" id="JAULSV010000003">
    <property type="protein sequence ID" value="KAK0649045.1"/>
    <property type="molecule type" value="Genomic_DNA"/>
</dbReference>
<dbReference type="AlphaFoldDB" id="A0AA39YBV6"/>
<dbReference type="Proteomes" id="UP001174936">
    <property type="component" value="Unassembled WGS sequence"/>
</dbReference>